<reference evidence="3 4" key="1">
    <citation type="journal article" date="2014" name="BMC Genomics">
        <title>Comparative genome sequencing reveals chemotype-specific gene clusters in the toxigenic black mold Stachybotrys.</title>
        <authorList>
            <person name="Semeiks J."/>
            <person name="Borek D."/>
            <person name="Otwinowski Z."/>
            <person name="Grishin N.V."/>
        </authorList>
    </citation>
    <scope>NUCLEOTIDE SEQUENCE [LARGE SCALE GENOMIC DNA]</scope>
    <source>
        <strain evidence="4">CBS 109288 / IBT 7711</strain>
    </source>
</reference>
<evidence type="ECO:0000256" key="1">
    <source>
        <dbReference type="SAM" id="Coils"/>
    </source>
</evidence>
<organism evidence="3 4">
    <name type="scientific">Stachybotrys chartarum (strain CBS 109288 / IBT 7711)</name>
    <name type="common">Toxic black mold</name>
    <name type="synonym">Stilbospora chartarum</name>
    <dbReference type="NCBI Taxonomy" id="1280523"/>
    <lineage>
        <taxon>Eukaryota</taxon>
        <taxon>Fungi</taxon>
        <taxon>Dikarya</taxon>
        <taxon>Ascomycota</taxon>
        <taxon>Pezizomycotina</taxon>
        <taxon>Sordariomycetes</taxon>
        <taxon>Hypocreomycetidae</taxon>
        <taxon>Hypocreales</taxon>
        <taxon>Stachybotryaceae</taxon>
        <taxon>Stachybotrys</taxon>
    </lineage>
</organism>
<dbReference type="Proteomes" id="UP000028045">
    <property type="component" value="Unassembled WGS sequence"/>
</dbReference>
<keyword evidence="4" id="KW-1185">Reference proteome</keyword>
<feature type="region of interest" description="Disordered" evidence="2">
    <location>
        <begin position="492"/>
        <end position="511"/>
    </location>
</feature>
<dbReference type="EMBL" id="KL648610">
    <property type="protein sequence ID" value="KEY67575.1"/>
    <property type="molecule type" value="Genomic_DNA"/>
</dbReference>
<name>A0A084AQJ6_STACB</name>
<accession>A0A084AQJ6</accession>
<protein>
    <submittedName>
        <fullName evidence="3">Uncharacterized protein</fullName>
    </submittedName>
</protein>
<sequence>MSSEYRIQRPYVLATLPRPLDHTDGRIVAREVYGQLDGQRKRKRTELVVGVDWETTSIYDVSASRLITSYPIPPQESFTCPPYCIRIRRSGSSDIARYTFITTKDSTSQKITLFKDVVHVDGKTTSTTTSQILGKSPVRYITSSPASDTSSPVDLKVLCQDGELVSLSGETLGVQWTASTKSRIQDAMASAVDRFEVEFVTSTSVPESTEGMFKNRPEIFTALPKVKDTDTELLVVVGKTYSGGQQRRHFSILAQAGGSSSDSSDLQRLTLLTLGPLPSRETSEGVVSYQLDAHSGLLLQLQDGEMSAYDLTGVIPKLKAIVQMDDAVSFTRTSRPFVLACSLQSIGLYNYQYRSIHAKTFLDVSDLTVDGPAPRSCQLLTHLKSLDLVVALVDNTLVSIHVEPPKSHGKRRKEGLLIDSIGRGITVAFPSKRVKTERSLEFSRQVPGTVSEEYLAAFQAEVENADDLLGNNDLDSWENLLRAKFQMSQSQGSAANGLTKQRGDEVDGGDGSEWDWSISPYPTVDRRWVLYAMSQVFTVDRADSTQSRRTLRLILPDSNVLTYLVAAGHLSLINLRSALRDDLDGEATDVAQLASDLIQCLTDADPSMTLLLNWLQATKLGEVELLLTIRALMLSMDLIPDTAKLNTTKLLTEEAHKDNETHEMDLDDLEREIAATEHHLGDDSDSRSRGLTFAFTKLWRLPALRTVKALRKTMQTEEILSFVYLLRVELIRGAWTSLYLDPTSFDSENNEAPPDGVIALIADLLGRCLDAVGAGGWLFNDAMSWADKAEAGDFITALKLEVMAALEGIEEALVLHGLVGEMVRYGFAVQKSGASRQPWNANKPITLHVEGSDSRLLPVGLKTKVVPSREKVVSGGEVVQRSLRETGHLISQKVEPYSLEKLAI</sequence>
<feature type="coiled-coil region" evidence="1">
    <location>
        <begin position="652"/>
        <end position="679"/>
    </location>
</feature>
<dbReference type="AlphaFoldDB" id="A0A084AQJ6"/>
<evidence type="ECO:0000313" key="4">
    <source>
        <dbReference type="Proteomes" id="UP000028045"/>
    </source>
</evidence>
<gene>
    <name evidence="3" type="ORF">S7711_08971</name>
</gene>
<evidence type="ECO:0000256" key="2">
    <source>
        <dbReference type="SAM" id="MobiDB-lite"/>
    </source>
</evidence>
<dbReference type="OrthoDB" id="5330858at2759"/>
<keyword evidence="1" id="KW-0175">Coiled coil</keyword>
<proteinExistence type="predicted"/>
<dbReference type="HOGENOM" id="CLU_013566_0_0_1"/>
<evidence type="ECO:0000313" key="3">
    <source>
        <dbReference type="EMBL" id="KEY67575.1"/>
    </source>
</evidence>